<feature type="domain" description="Peptidase M24" evidence="1">
    <location>
        <begin position="166"/>
        <end position="370"/>
    </location>
</feature>
<organism evidence="3 4">
    <name type="scientific">Nocardia aobensis</name>
    <dbReference type="NCBI Taxonomy" id="257277"/>
    <lineage>
        <taxon>Bacteria</taxon>
        <taxon>Bacillati</taxon>
        <taxon>Actinomycetota</taxon>
        <taxon>Actinomycetes</taxon>
        <taxon>Mycobacteriales</taxon>
        <taxon>Nocardiaceae</taxon>
        <taxon>Nocardia</taxon>
    </lineage>
</organism>
<protein>
    <submittedName>
        <fullName evidence="3">M24 family metallopeptidase</fullName>
    </submittedName>
</protein>
<feature type="domain" description="Creatinase N-terminal" evidence="2">
    <location>
        <begin position="16"/>
        <end position="155"/>
    </location>
</feature>
<dbReference type="Pfam" id="PF01321">
    <property type="entry name" value="Creatinase_N"/>
    <property type="match status" value="1"/>
</dbReference>
<sequence>MYAWSAVDTDRLRSDRRHALRDLMQRHKLSHLLLTGFDHIRYATDYRTHIAAEAFDWCAAVIDLDGEAEIFTPWVDATRREPEPSLPWIRAIHPAPSWAPAVAHPVIWSEQLTRALRSATRVGVEHIASCVLDRISASLPDVDFVGIGQDLYDARIRKTSDEIRLLEDASVVNSLAAESAMRTAREGVTDHDLLADAMCSLQKSGAEFVSHSLCNHRRGSDWFAAGSVLRDGDPYFFDIGVYGRHGYASDIARTGFVGGDTRSEVKAVYRKLLTALDIAEEATRPGVRVADIDAAVNDYLRREGVPTTPYAVGHGVGLRACELPTIHRTDLVDRGARIVENSVIALEPETGVEIDGELIVLKVEDNYAVEAHGVRRLSTASYAFDL</sequence>
<dbReference type="InterPro" id="IPR000994">
    <property type="entry name" value="Pept_M24"/>
</dbReference>
<dbReference type="Gene3D" id="3.40.350.10">
    <property type="entry name" value="Creatinase/prolidase N-terminal domain"/>
    <property type="match status" value="1"/>
</dbReference>
<dbReference type="InterPro" id="IPR029149">
    <property type="entry name" value="Creatin/AminoP/Spt16_N"/>
</dbReference>
<dbReference type="PANTHER" id="PTHR46112:SF3">
    <property type="entry name" value="AMINOPEPTIDASE YPDF"/>
    <property type="match status" value="1"/>
</dbReference>
<evidence type="ECO:0000313" key="3">
    <source>
        <dbReference type="EMBL" id="MFF0497829.1"/>
    </source>
</evidence>
<evidence type="ECO:0000313" key="4">
    <source>
        <dbReference type="Proteomes" id="UP001601442"/>
    </source>
</evidence>
<dbReference type="Pfam" id="PF00557">
    <property type="entry name" value="Peptidase_M24"/>
    <property type="match status" value="1"/>
</dbReference>
<keyword evidence="4" id="KW-1185">Reference proteome</keyword>
<name>A0ABW6P4X1_9NOCA</name>
<dbReference type="InterPro" id="IPR000587">
    <property type="entry name" value="Creatinase_N"/>
</dbReference>
<comment type="caution">
    <text evidence="3">The sequence shown here is derived from an EMBL/GenBank/DDBJ whole genome shotgun (WGS) entry which is preliminary data.</text>
</comment>
<evidence type="ECO:0000259" key="2">
    <source>
        <dbReference type="Pfam" id="PF01321"/>
    </source>
</evidence>
<gene>
    <name evidence="3" type="ORF">ACFYU5_15580</name>
</gene>
<dbReference type="CDD" id="cd01066">
    <property type="entry name" value="APP_MetAP"/>
    <property type="match status" value="1"/>
</dbReference>
<dbReference type="InterPro" id="IPR050659">
    <property type="entry name" value="Peptidase_M24B"/>
</dbReference>
<proteinExistence type="predicted"/>
<dbReference type="Gene3D" id="3.90.230.10">
    <property type="entry name" value="Creatinase/methionine aminopeptidase superfamily"/>
    <property type="match status" value="1"/>
</dbReference>
<dbReference type="PANTHER" id="PTHR46112">
    <property type="entry name" value="AMINOPEPTIDASE"/>
    <property type="match status" value="1"/>
</dbReference>
<dbReference type="InterPro" id="IPR036005">
    <property type="entry name" value="Creatinase/aminopeptidase-like"/>
</dbReference>
<dbReference type="Proteomes" id="UP001601442">
    <property type="component" value="Unassembled WGS sequence"/>
</dbReference>
<dbReference type="SUPFAM" id="SSF55920">
    <property type="entry name" value="Creatinase/aminopeptidase"/>
    <property type="match status" value="1"/>
</dbReference>
<evidence type="ECO:0000259" key="1">
    <source>
        <dbReference type="Pfam" id="PF00557"/>
    </source>
</evidence>
<dbReference type="EMBL" id="JBIAMT010000002">
    <property type="protein sequence ID" value="MFF0497829.1"/>
    <property type="molecule type" value="Genomic_DNA"/>
</dbReference>
<reference evidence="3 4" key="1">
    <citation type="submission" date="2024-10" db="EMBL/GenBank/DDBJ databases">
        <title>The Natural Products Discovery Center: Release of the First 8490 Sequenced Strains for Exploring Actinobacteria Biosynthetic Diversity.</title>
        <authorList>
            <person name="Kalkreuter E."/>
            <person name="Kautsar S.A."/>
            <person name="Yang D."/>
            <person name="Bader C.D."/>
            <person name="Teijaro C.N."/>
            <person name="Fluegel L."/>
            <person name="Davis C.M."/>
            <person name="Simpson J.R."/>
            <person name="Lauterbach L."/>
            <person name="Steele A.D."/>
            <person name="Gui C."/>
            <person name="Meng S."/>
            <person name="Li G."/>
            <person name="Viehrig K."/>
            <person name="Ye F."/>
            <person name="Su P."/>
            <person name="Kiefer A.F."/>
            <person name="Nichols A."/>
            <person name="Cepeda A.J."/>
            <person name="Yan W."/>
            <person name="Fan B."/>
            <person name="Jiang Y."/>
            <person name="Adhikari A."/>
            <person name="Zheng C.-J."/>
            <person name="Schuster L."/>
            <person name="Cowan T.M."/>
            <person name="Smanski M.J."/>
            <person name="Chevrette M.G."/>
            <person name="De Carvalho L.P.S."/>
            <person name="Shen B."/>
        </authorList>
    </citation>
    <scope>NUCLEOTIDE SEQUENCE [LARGE SCALE GENOMIC DNA]</scope>
    <source>
        <strain evidence="3 4">NPDC004119</strain>
    </source>
</reference>
<accession>A0ABW6P4X1</accession>
<dbReference type="RefSeq" id="WP_387394624.1">
    <property type="nucleotide sequence ID" value="NZ_JBIAMT010000002.1"/>
</dbReference>
<dbReference type="SUPFAM" id="SSF53092">
    <property type="entry name" value="Creatinase/prolidase N-terminal domain"/>
    <property type="match status" value="1"/>
</dbReference>